<dbReference type="Pfam" id="PF02894">
    <property type="entry name" value="GFO_IDH_MocA_C"/>
    <property type="match status" value="1"/>
</dbReference>
<dbReference type="OrthoDB" id="9801953at2"/>
<feature type="domain" description="Gfo/Idh/MocA-like oxidoreductase C-terminal" evidence="2">
    <location>
        <begin position="154"/>
        <end position="388"/>
    </location>
</feature>
<dbReference type="KEGG" id="paj:PAJ_p0234"/>
<dbReference type="InterPro" id="IPR000683">
    <property type="entry name" value="Gfo/Idh/MocA-like_OxRdtase_N"/>
</dbReference>
<gene>
    <name evidence="3" type="primary">ydgJ</name>
    <name evidence="3" type="ORF">PAJ_p0234</name>
</gene>
<dbReference type="Pfam" id="PF01408">
    <property type="entry name" value="GFO_IDH_MocA"/>
    <property type="match status" value="1"/>
</dbReference>
<dbReference type="HOGENOM" id="CLU_023194_17_1_6"/>
<dbReference type="RefSeq" id="WP_014333162.1">
    <property type="nucleotide sequence ID" value="NC_017533.1"/>
</dbReference>
<reference evidence="4" key="1">
    <citation type="journal article" date="2012" name="Appl. Microbiol. Biotechnol.">
        <title>The complete genome sequence of Pantoea ananatis AJ13355, an organism with great biotechnological potential.</title>
        <authorList>
            <person name="Hara Y."/>
            <person name="Kadotani N."/>
            <person name="Izui H."/>
            <person name="Katashkina J.I."/>
            <person name="Kuvaeva T.M."/>
            <person name="Andreeva I.G."/>
            <person name="Golubeva L.I."/>
            <person name="Malko D.B."/>
            <person name="Makeev V.J."/>
            <person name="Mashko S.V."/>
            <person name="Kozlov Y.I."/>
        </authorList>
    </citation>
    <scope>NUCLEOTIDE SEQUENCE [LARGE SCALE GENOMIC DNA]</scope>
    <source>
        <strain evidence="4">AJ13355</strain>
        <plasmid evidence="4">Plasmid pEA320</plasmid>
    </source>
</reference>
<dbReference type="Gene3D" id="3.40.50.720">
    <property type="entry name" value="NAD(P)-binding Rossmann-like Domain"/>
    <property type="match status" value="1"/>
</dbReference>
<feature type="domain" description="Gfo/Idh/MocA-like oxidoreductase N-terminal" evidence="1">
    <location>
        <begin position="12"/>
        <end position="142"/>
    </location>
</feature>
<evidence type="ECO:0000259" key="2">
    <source>
        <dbReference type="Pfam" id="PF02894"/>
    </source>
</evidence>
<evidence type="ECO:0000313" key="3">
    <source>
        <dbReference type="EMBL" id="BAK14101.1"/>
    </source>
</evidence>
<dbReference type="PATRIC" id="fig|932677.3.peg.4635"/>
<sequence length="389" mass="43014">MINGIKPLKNSLRWGMVGGGGTSQIGYIHRSSALRDNTFTLVAGAFDIDAARGRAFGEALGLSPDRCYADYETLFASEAKRDDGIQAVSIATPNNTHFAVCCAALEAGLHVICEKPLCFTVEEAEHLAKLSLEKKKIVGVTYGYTGHQLILQAREMIAQGLLGDIRIVNMQFAHGFHHEAVEQNNASTSWRVDPRFVGPSYVLGDLATHPLCIAETMAPELKIRRLLCSRQSFVKSRAPLEDNAFVLMEYENGAVGNLWASAVNCGSMHGQKVRIVGSRASIEWWDEQPNQLRFEIQGEPVRILERGMDYLHPAAREDDRIGGGHPEGLFEAWSNLYRRFALAMDATDRGDDAFLKNFWYPDVHAGLAGVRWVENCVRSADSGSVWVEC</sequence>
<organism evidence="3 4">
    <name type="scientific">Pantoea ananatis (strain AJ13355)</name>
    <dbReference type="NCBI Taxonomy" id="932677"/>
    <lineage>
        <taxon>Bacteria</taxon>
        <taxon>Pseudomonadati</taxon>
        <taxon>Pseudomonadota</taxon>
        <taxon>Gammaproteobacteria</taxon>
        <taxon>Enterobacterales</taxon>
        <taxon>Erwiniaceae</taxon>
        <taxon>Pantoea</taxon>
    </lineage>
</organism>
<proteinExistence type="predicted"/>
<protein>
    <submittedName>
        <fullName evidence="3">Oxidoreductase YdgJ</fullName>
    </submittedName>
</protein>
<dbReference type="InterPro" id="IPR051317">
    <property type="entry name" value="Gfo/Idh/MocA_oxidoreduct"/>
</dbReference>
<dbReference type="AlphaFoldDB" id="A0A0H3L458"/>
<evidence type="ECO:0000259" key="1">
    <source>
        <dbReference type="Pfam" id="PF01408"/>
    </source>
</evidence>
<accession>A0A0H3L458</accession>
<dbReference type="GO" id="GO:0000166">
    <property type="term" value="F:nucleotide binding"/>
    <property type="evidence" value="ECO:0007669"/>
    <property type="project" value="InterPro"/>
</dbReference>
<dbReference type="Proteomes" id="UP000006690">
    <property type="component" value="Plasmid pEA320"/>
</dbReference>
<geneLocation type="plasmid" evidence="3 4">
    <name>pEA320</name>
</geneLocation>
<dbReference type="SUPFAM" id="SSF51735">
    <property type="entry name" value="NAD(P)-binding Rossmann-fold domains"/>
    <property type="match status" value="1"/>
</dbReference>
<dbReference type="PANTHER" id="PTHR43708:SF3">
    <property type="entry name" value="OXIDOREDUCTASE"/>
    <property type="match status" value="1"/>
</dbReference>
<dbReference type="eggNOG" id="COG0673">
    <property type="taxonomic scope" value="Bacteria"/>
</dbReference>
<dbReference type="SUPFAM" id="SSF55347">
    <property type="entry name" value="Glyceraldehyde-3-phosphate dehydrogenase-like, C-terminal domain"/>
    <property type="match status" value="1"/>
</dbReference>
<dbReference type="Gene3D" id="3.30.360.10">
    <property type="entry name" value="Dihydrodipicolinate Reductase, domain 2"/>
    <property type="match status" value="1"/>
</dbReference>
<name>A0A0H3L458_PANAA</name>
<dbReference type="InterPro" id="IPR036291">
    <property type="entry name" value="NAD(P)-bd_dom_sf"/>
</dbReference>
<dbReference type="EMBL" id="AP012033">
    <property type="protein sequence ID" value="BAK14101.1"/>
    <property type="molecule type" value="Genomic_DNA"/>
</dbReference>
<dbReference type="InterPro" id="IPR004104">
    <property type="entry name" value="Gfo/Idh/MocA-like_OxRdtase_C"/>
</dbReference>
<keyword evidence="3" id="KW-0614">Plasmid</keyword>
<evidence type="ECO:0000313" key="4">
    <source>
        <dbReference type="Proteomes" id="UP000006690"/>
    </source>
</evidence>
<dbReference type="PANTHER" id="PTHR43708">
    <property type="entry name" value="CONSERVED EXPRESSED OXIDOREDUCTASE (EUROFUNG)"/>
    <property type="match status" value="1"/>
</dbReference>